<reference evidence="3" key="1">
    <citation type="journal article" date="2019" name="Int. J. Syst. Evol. Microbiol.">
        <title>The Global Catalogue of Microorganisms (GCM) 10K type strain sequencing project: providing services to taxonomists for standard genome sequencing and annotation.</title>
        <authorList>
            <consortium name="The Broad Institute Genomics Platform"/>
            <consortium name="The Broad Institute Genome Sequencing Center for Infectious Disease"/>
            <person name="Wu L."/>
            <person name="Ma J."/>
        </authorList>
    </citation>
    <scope>NUCLEOTIDE SEQUENCE [LARGE SCALE GENOMIC DNA]</scope>
    <source>
        <strain evidence="3">CCUG 49571</strain>
    </source>
</reference>
<evidence type="ECO:0000313" key="2">
    <source>
        <dbReference type="EMBL" id="MFC4601415.1"/>
    </source>
</evidence>
<name>A0ABV9FKR4_9BACL</name>
<dbReference type="CDD" id="cd08556">
    <property type="entry name" value="GDPD"/>
    <property type="match status" value="1"/>
</dbReference>
<dbReference type="Pfam" id="PF03009">
    <property type="entry name" value="GDPD"/>
    <property type="match status" value="1"/>
</dbReference>
<evidence type="ECO:0000313" key="3">
    <source>
        <dbReference type="Proteomes" id="UP001596028"/>
    </source>
</evidence>
<feature type="domain" description="GP-PDE" evidence="1">
    <location>
        <begin position="5"/>
        <end position="235"/>
    </location>
</feature>
<dbReference type="PROSITE" id="PS51704">
    <property type="entry name" value="GP_PDE"/>
    <property type="match status" value="1"/>
</dbReference>
<comment type="caution">
    <text evidence="2">The sequence shown here is derived from an EMBL/GenBank/DDBJ whole genome shotgun (WGS) entry which is preliminary data.</text>
</comment>
<organism evidence="2 3">
    <name type="scientific">Cohnella hongkongensis</name>
    <dbReference type="NCBI Taxonomy" id="178337"/>
    <lineage>
        <taxon>Bacteria</taxon>
        <taxon>Bacillati</taxon>
        <taxon>Bacillota</taxon>
        <taxon>Bacilli</taxon>
        <taxon>Bacillales</taxon>
        <taxon>Paenibacillaceae</taxon>
        <taxon>Cohnella</taxon>
    </lineage>
</organism>
<sequence length="246" mass="26774">MNDFPLLTAHTGCMGTPDNSAESARMGIAHSADIVEDDIRATRDGILVLSHDDGVTFADGTEGRISGMTLAELNARLDRPLQLLEPVLKFVADAGRRMNLDVKADDSIQPLSDLIERLGFLDRVFLTGCEFSRAIAVSECNPRLRKLLNVNIRAFNDASYSDAVGRMCEQALGAGCFGLNLPYQAVQPSLLEAAGNAGLDVYVWTLNEEPLMRTFAGMGVRSITTRNVDALARLKRNWSREGQDGS</sequence>
<dbReference type="Gene3D" id="3.20.20.190">
    <property type="entry name" value="Phosphatidylinositol (PI) phosphodiesterase"/>
    <property type="match status" value="1"/>
</dbReference>
<protein>
    <submittedName>
        <fullName evidence="2">Glycerophosphodiester phosphodiesterase</fullName>
    </submittedName>
</protein>
<dbReference type="InterPro" id="IPR030395">
    <property type="entry name" value="GP_PDE_dom"/>
</dbReference>
<accession>A0ABV9FKR4</accession>
<dbReference type="PANTHER" id="PTHR46211">
    <property type="entry name" value="GLYCEROPHOSPHORYL DIESTER PHOSPHODIESTERASE"/>
    <property type="match status" value="1"/>
</dbReference>
<dbReference type="PANTHER" id="PTHR46211:SF1">
    <property type="entry name" value="GLYCEROPHOSPHODIESTER PHOSPHODIESTERASE, CYTOPLASMIC"/>
    <property type="match status" value="1"/>
</dbReference>
<dbReference type="EMBL" id="JBHSEP010000026">
    <property type="protein sequence ID" value="MFC4601415.1"/>
    <property type="molecule type" value="Genomic_DNA"/>
</dbReference>
<dbReference type="RefSeq" id="WP_378101450.1">
    <property type="nucleotide sequence ID" value="NZ_JBHSEP010000026.1"/>
</dbReference>
<proteinExistence type="predicted"/>
<keyword evidence="3" id="KW-1185">Reference proteome</keyword>
<evidence type="ECO:0000259" key="1">
    <source>
        <dbReference type="PROSITE" id="PS51704"/>
    </source>
</evidence>
<dbReference type="InterPro" id="IPR017946">
    <property type="entry name" value="PLC-like_Pdiesterase_TIM-brl"/>
</dbReference>
<dbReference type="Proteomes" id="UP001596028">
    <property type="component" value="Unassembled WGS sequence"/>
</dbReference>
<gene>
    <name evidence="2" type="ORF">ACFO3S_24440</name>
</gene>
<dbReference type="SUPFAM" id="SSF51695">
    <property type="entry name" value="PLC-like phosphodiesterases"/>
    <property type="match status" value="1"/>
</dbReference>